<keyword evidence="1" id="KW-0175">Coiled coil</keyword>
<dbReference type="EMBL" id="JAAECE010000005">
    <property type="protein sequence ID" value="KAF1800479.1"/>
    <property type="molecule type" value="Genomic_DNA"/>
</dbReference>
<dbReference type="InterPro" id="IPR036071">
    <property type="entry name" value="AMMECR1_dom_sf"/>
</dbReference>
<accession>A0A8H4F0H3</accession>
<dbReference type="InterPro" id="IPR005607">
    <property type="entry name" value="BSD_dom"/>
</dbReference>
<proteinExistence type="predicted"/>
<dbReference type="PANTHER" id="PTHR13016:SF0">
    <property type="entry name" value="AMME SYNDROME CANDIDATE GENE 1 PROTEIN"/>
    <property type="match status" value="1"/>
</dbReference>
<feature type="compositionally biased region" description="Basic and acidic residues" evidence="2">
    <location>
        <begin position="206"/>
        <end position="215"/>
    </location>
</feature>
<dbReference type="InterPro" id="IPR023473">
    <property type="entry name" value="AMMECR1"/>
</dbReference>
<reference evidence="4 5" key="1">
    <citation type="submission" date="2019-09" db="EMBL/GenBank/DDBJ databases">
        <authorList>
            <consortium name="DOE Joint Genome Institute"/>
            <person name="Mondo S.J."/>
            <person name="Navarro-Mendoza M.I."/>
            <person name="Perez-Arques C."/>
            <person name="Panchal S."/>
            <person name="Nicolas F.E."/>
            <person name="Ganguly P."/>
            <person name="Pangilinan J."/>
            <person name="Grigoriev I."/>
            <person name="Heitman J."/>
            <person name="Sanya K."/>
            <person name="Garre V."/>
        </authorList>
    </citation>
    <scope>NUCLEOTIDE SEQUENCE [LARGE SCALE GENOMIC DNA]</scope>
    <source>
        <strain evidence="4 5">MU402</strain>
    </source>
</reference>
<feature type="compositionally biased region" description="Polar residues" evidence="2">
    <location>
        <begin position="167"/>
        <end position="177"/>
    </location>
</feature>
<dbReference type="SUPFAM" id="SSF143447">
    <property type="entry name" value="AMMECR1-like"/>
    <property type="match status" value="1"/>
</dbReference>
<feature type="compositionally biased region" description="Polar residues" evidence="2">
    <location>
        <begin position="189"/>
        <end position="201"/>
    </location>
</feature>
<dbReference type="Proteomes" id="UP000469890">
    <property type="component" value="Unassembled WGS sequence"/>
</dbReference>
<feature type="coiled-coil region" evidence="1">
    <location>
        <begin position="107"/>
        <end position="134"/>
    </location>
</feature>
<evidence type="ECO:0000256" key="2">
    <source>
        <dbReference type="SAM" id="MobiDB-lite"/>
    </source>
</evidence>
<dbReference type="PANTHER" id="PTHR13016">
    <property type="entry name" value="AMMECR1 HOMOLOG"/>
    <property type="match status" value="1"/>
</dbReference>
<dbReference type="Gene3D" id="1.10.3970.10">
    <property type="entry name" value="BSD domain"/>
    <property type="match status" value="1"/>
</dbReference>
<feature type="region of interest" description="Disordered" evidence="2">
    <location>
        <begin position="145"/>
        <end position="215"/>
    </location>
</feature>
<sequence length="397" mass="45091">MDLTQLKEGLANGTRSAEHYLQQFGTDVVSALKNTVTVLEPEKQAASASTATETTSRSPRIFATRKDALIAKMQTNDNTYLQEPELSKKDYDQEKKILDTFNSSFNIEEYTDEIAQLLNDYPNLRETMDRLIDQDEQKRQLIVQGAQEEEDDEADFKWDSDDEDNTTVKNETSTSNSEDTDDFSHISEPASSTTSPPLKSSQTEDEWVKAEKKKSDDEEDSDILIAHLKKESLPKPTFSNGSYPLFVTWHKKARDNELQLRGCIGNFNPMPLHTGLTKYALVSALQDRRFSPITLSEIPVLTCAVSLLTDFEIADDYLDWEIGIHGIWIEFVNADGEKETATYLPEVMEEQGWTKQEAIKSLLRKGGYYGPVTEAYCRESIVLTRYQSQKLEQPYKG</sequence>
<organism evidence="4 5">
    <name type="scientific">Mucor circinelloides f. lusitanicus</name>
    <name type="common">Mucor racemosus var. lusitanicus</name>
    <dbReference type="NCBI Taxonomy" id="29924"/>
    <lineage>
        <taxon>Eukaryota</taxon>
        <taxon>Fungi</taxon>
        <taxon>Fungi incertae sedis</taxon>
        <taxon>Mucoromycota</taxon>
        <taxon>Mucoromycotina</taxon>
        <taxon>Mucoromycetes</taxon>
        <taxon>Mucorales</taxon>
        <taxon>Mucorineae</taxon>
        <taxon>Mucoraceae</taxon>
        <taxon>Mucor</taxon>
    </lineage>
</organism>
<dbReference type="InterPro" id="IPR035925">
    <property type="entry name" value="BSD_dom_sf"/>
</dbReference>
<dbReference type="Gene3D" id="3.30.700.20">
    <property type="entry name" value="Hypothetical protein ph0010, domain 1"/>
    <property type="match status" value="1"/>
</dbReference>
<dbReference type="NCBIfam" id="TIGR00296">
    <property type="entry name" value="TIGR00296 family protein"/>
    <property type="match status" value="1"/>
</dbReference>
<feature type="compositionally biased region" description="Acidic residues" evidence="2">
    <location>
        <begin position="147"/>
        <end position="165"/>
    </location>
</feature>
<evidence type="ECO:0000313" key="5">
    <source>
        <dbReference type="Proteomes" id="UP000469890"/>
    </source>
</evidence>
<dbReference type="InterPro" id="IPR002733">
    <property type="entry name" value="AMMECR1_domain"/>
</dbReference>
<dbReference type="Pfam" id="PF03909">
    <property type="entry name" value="BSD"/>
    <property type="match status" value="1"/>
</dbReference>
<feature type="domain" description="AMMECR1" evidence="3">
    <location>
        <begin position="202"/>
        <end position="397"/>
    </location>
</feature>
<evidence type="ECO:0000256" key="1">
    <source>
        <dbReference type="SAM" id="Coils"/>
    </source>
</evidence>
<evidence type="ECO:0000259" key="3">
    <source>
        <dbReference type="PROSITE" id="PS51112"/>
    </source>
</evidence>
<name>A0A8H4F0H3_MUCCL</name>
<dbReference type="AlphaFoldDB" id="A0A8H4F0H3"/>
<dbReference type="SUPFAM" id="SSF140383">
    <property type="entry name" value="BSD domain-like"/>
    <property type="match status" value="1"/>
</dbReference>
<dbReference type="Pfam" id="PF01871">
    <property type="entry name" value="AMMECR1"/>
    <property type="match status" value="1"/>
</dbReference>
<protein>
    <submittedName>
        <fullName evidence="4">AMMECR1 domain-containing protein</fullName>
    </submittedName>
</protein>
<evidence type="ECO:0000313" key="4">
    <source>
        <dbReference type="EMBL" id="KAF1800479.1"/>
    </source>
</evidence>
<comment type="caution">
    <text evidence="4">The sequence shown here is derived from an EMBL/GenBank/DDBJ whole genome shotgun (WGS) entry which is preliminary data.</text>
</comment>
<dbReference type="InterPro" id="IPR027485">
    <property type="entry name" value="AMMECR1_N"/>
</dbReference>
<gene>
    <name evidence="4" type="ORF">FB192DRAFT_1283915</name>
</gene>
<dbReference type="PROSITE" id="PS51112">
    <property type="entry name" value="AMMECR1"/>
    <property type="match status" value="1"/>
</dbReference>